<feature type="repeat" description="ANK" evidence="3">
    <location>
        <begin position="1152"/>
        <end position="1176"/>
    </location>
</feature>
<evidence type="ECO:0000256" key="1">
    <source>
        <dbReference type="ARBA" id="ARBA00022737"/>
    </source>
</evidence>
<dbReference type="InParanoid" id="A0A1X7UUC4"/>
<feature type="repeat" description="ANK" evidence="3">
    <location>
        <begin position="827"/>
        <end position="849"/>
    </location>
</feature>
<feature type="compositionally biased region" description="Polar residues" evidence="4">
    <location>
        <begin position="127"/>
        <end position="139"/>
    </location>
</feature>
<feature type="repeat" description="ANK" evidence="3">
    <location>
        <begin position="1186"/>
        <end position="1218"/>
    </location>
</feature>
<dbReference type="InterPro" id="IPR036770">
    <property type="entry name" value="Ankyrin_rpt-contain_sf"/>
</dbReference>
<keyword evidence="1" id="KW-0677">Repeat</keyword>
<dbReference type="EnsemblMetazoa" id="Aqu2.1.31266_001">
    <property type="protein sequence ID" value="Aqu2.1.31266_001"/>
    <property type="gene ID" value="Aqu2.1.31266"/>
</dbReference>
<evidence type="ECO:0000313" key="5">
    <source>
        <dbReference type="EnsemblMetazoa" id="Aqu2.1.31266_001"/>
    </source>
</evidence>
<dbReference type="eggNOG" id="KOG4177">
    <property type="taxonomic scope" value="Eukaryota"/>
</dbReference>
<proteinExistence type="predicted"/>
<name>A0A1X7UUC4_AMPQE</name>
<dbReference type="SMART" id="SM00248">
    <property type="entry name" value="ANK"/>
    <property type="match status" value="19"/>
</dbReference>
<dbReference type="PANTHER" id="PTHR24198:SF165">
    <property type="entry name" value="ANKYRIN REPEAT-CONTAINING PROTEIN-RELATED"/>
    <property type="match status" value="1"/>
</dbReference>
<dbReference type="OrthoDB" id="303876at2759"/>
<keyword evidence="2 3" id="KW-0040">ANK repeat</keyword>
<feature type="repeat" description="ANK" evidence="3">
    <location>
        <begin position="726"/>
        <end position="758"/>
    </location>
</feature>
<dbReference type="PANTHER" id="PTHR24198">
    <property type="entry name" value="ANKYRIN REPEAT AND PROTEIN KINASE DOMAIN-CONTAINING PROTEIN"/>
    <property type="match status" value="1"/>
</dbReference>
<dbReference type="eggNOG" id="KOG0508">
    <property type="taxonomic scope" value="Eukaryota"/>
</dbReference>
<evidence type="ECO:0000256" key="4">
    <source>
        <dbReference type="SAM" id="MobiDB-lite"/>
    </source>
</evidence>
<evidence type="ECO:0000256" key="3">
    <source>
        <dbReference type="PROSITE-ProRule" id="PRU00023"/>
    </source>
</evidence>
<feature type="region of interest" description="Disordered" evidence="4">
    <location>
        <begin position="108"/>
        <end position="146"/>
    </location>
</feature>
<dbReference type="InterPro" id="IPR002110">
    <property type="entry name" value="Ankyrin_rpt"/>
</dbReference>
<sequence length="1269" mass="142213">MSSTIEATLDKELGINDLYLVWEKAGVLSGRWDSIGIILGLSPDKLDSIEAAGKPPETSLRKVFECWLRKDYDYQNRGAPTLRMLCNCIRSKSGGANPALADEIANEYPTSSKKQPLSPVDTDPSSREVSPNRELTTPLTAPDTKATYASGKSKEFPVNDILKQIDELQRLYASNMYKTKEAFLSLKRSALSKVIDYIQCHIINLLNPRFRKQQFIDKLREEYDKVQSMNQLFRVLEKRVSWFNFDFVVLLIQVFITDREVQRIWSNYSDLLKDYFKNNNDQAIKVVNGVEFGVSDAPGTQVMIAKVANDDYTLNDLYFFHKAIAEALKVSEYKFYFCEIDDGCMELKYSIPDFLYSTLFPLTSQQCRSLAEISIIKLSCNEHVHEIKQLPENELKKLSHFAIDINDPLWYENTSTPLIEACWRGLKDEVQWLMDESGSQDSGTNGWNPPLAASYGGHFDVLELLIDVYHCDPSQGDDDGVISLHMASYKGHLNIAQYLVNECHVDPDIADSSGNTGLLYSALSGHVDLVIMFLKKKCNVSQSGQVALVDQLKQFGIFSEDDIDFTGCGIVHYCAISDSVELLEYLQKNCNVNLNKRDRFGTTPLHIACQYASSGFIMKLVNIFGYKVLLEADYSGRSSLHYLCSGLVDKYCITEVYNKLTAPCDIPLLKQNAALKVEYKKDWHKYRYISLNINVTKQHERVSLLSALLKKTSVINNFDINSVTATGQSLVHLACTSGSILLVKVLEEYGINTSSLDYKGRSAVHYAALSGSPTLLSYTVSEYSLNASQPDYKGVVPLALACMSGSINAVEYIMNTTDIDINITCNEGRTPLHYSCWHGNLELSQYLIEVQDSDINITDNKKWNALAHSAESGNMKLVQYLINNHQLPLTSFKLLEAVSSTKLSLIKLLVNEYKLDPHVKSGDGRQAVHFAAEVGAIDVLDLLYSTNDNDTLPVHAACSSGVVQLVTYLIDEMKCDESTENNKGFNCVTKACESGNLDLLKLLIKHYNLNPRIFSRVPSPLIAVRQGHVHILEWLRQEYHINVVSFKNGILPFAAVQYNRLYCLKHLLNNYLFDINAAYPRNDTKSTLLHIACQEGHVATALYLTSLPQCDVSAKTSNGSTVLHLSCKSRSLPILKHLVEEHQLDLTIKDYNGMAPVHVACEKGSLSIVKYIIDHSPLSLDMTDSFGRTPLLIAAFSKNLPIIRYLNSKNCNISILDDKGFNVIHISAKGGALDILRFFIDGRYCNPNITDASGRTPLYLSAQEGHLEI</sequence>
<organism evidence="5">
    <name type="scientific">Amphimedon queenslandica</name>
    <name type="common">Sponge</name>
    <dbReference type="NCBI Taxonomy" id="400682"/>
    <lineage>
        <taxon>Eukaryota</taxon>
        <taxon>Metazoa</taxon>
        <taxon>Porifera</taxon>
        <taxon>Demospongiae</taxon>
        <taxon>Heteroscleromorpha</taxon>
        <taxon>Haplosclerida</taxon>
        <taxon>Niphatidae</taxon>
        <taxon>Amphimedon</taxon>
    </lineage>
</organism>
<evidence type="ECO:0000256" key="2">
    <source>
        <dbReference type="ARBA" id="ARBA00023043"/>
    </source>
</evidence>
<reference evidence="5" key="1">
    <citation type="submission" date="2017-05" db="UniProtKB">
        <authorList>
            <consortium name="EnsemblMetazoa"/>
        </authorList>
    </citation>
    <scope>IDENTIFICATION</scope>
</reference>
<dbReference type="SUPFAM" id="SSF48403">
    <property type="entry name" value="Ankyrin repeat"/>
    <property type="match status" value="3"/>
</dbReference>
<dbReference type="PROSITE" id="PS50088">
    <property type="entry name" value="ANK_REPEAT"/>
    <property type="match status" value="5"/>
</dbReference>
<protein>
    <submittedName>
        <fullName evidence="5">Uncharacterized protein</fullName>
    </submittedName>
</protein>
<dbReference type="AlphaFoldDB" id="A0A1X7UUC4"/>
<dbReference type="Pfam" id="PF12796">
    <property type="entry name" value="Ank_2"/>
    <property type="match status" value="6"/>
</dbReference>
<feature type="repeat" description="ANK" evidence="3">
    <location>
        <begin position="1253"/>
        <end position="1269"/>
    </location>
</feature>
<dbReference type="PROSITE" id="PS50297">
    <property type="entry name" value="ANK_REP_REGION"/>
    <property type="match status" value="3"/>
</dbReference>
<dbReference type="Gene3D" id="1.25.40.20">
    <property type="entry name" value="Ankyrin repeat-containing domain"/>
    <property type="match status" value="5"/>
</dbReference>
<accession>A0A1X7UUC4</accession>